<sequence length="151" mass="17590">MADDGPDRDVVMAASADLITERDFVLLLISLYRDYPALWKIKSKEYADKNKRLLALSSIVKALRVYKPTYTEDLLKKKINALRTNFNKERKKIEQAQRSGLSPEDVPKPSLYYYNEMLFLSDQMCISDTESSLNSEVKHFLFTIQRYILLI</sequence>
<dbReference type="Proteomes" id="UP001154114">
    <property type="component" value="Chromosome 7"/>
</dbReference>
<evidence type="ECO:0000313" key="2">
    <source>
        <dbReference type="EMBL" id="CAD0197991.1"/>
    </source>
</evidence>
<name>A0A9N8KRH3_CHRIL</name>
<organism evidence="2 3">
    <name type="scientific">Chrysodeixis includens</name>
    <name type="common">Soybean looper</name>
    <name type="synonym">Pseudoplusia includens</name>
    <dbReference type="NCBI Taxonomy" id="689277"/>
    <lineage>
        <taxon>Eukaryota</taxon>
        <taxon>Metazoa</taxon>
        <taxon>Ecdysozoa</taxon>
        <taxon>Arthropoda</taxon>
        <taxon>Hexapoda</taxon>
        <taxon>Insecta</taxon>
        <taxon>Pterygota</taxon>
        <taxon>Neoptera</taxon>
        <taxon>Endopterygota</taxon>
        <taxon>Lepidoptera</taxon>
        <taxon>Glossata</taxon>
        <taxon>Ditrysia</taxon>
        <taxon>Noctuoidea</taxon>
        <taxon>Noctuidae</taxon>
        <taxon>Plusiinae</taxon>
        <taxon>Chrysodeixis</taxon>
    </lineage>
</organism>
<dbReference type="Pfam" id="PF10545">
    <property type="entry name" value="MADF_DNA_bdg"/>
    <property type="match status" value="1"/>
</dbReference>
<dbReference type="InterPro" id="IPR006578">
    <property type="entry name" value="MADF-dom"/>
</dbReference>
<protein>
    <recommendedName>
        <fullName evidence="1">MADF domain-containing protein</fullName>
    </recommendedName>
</protein>
<dbReference type="PROSITE" id="PS51029">
    <property type="entry name" value="MADF"/>
    <property type="match status" value="1"/>
</dbReference>
<dbReference type="PANTHER" id="PTHR21505">
    <property type="entry name" value="MADF DOMAIN-CONTAINING PROTEIN-RELATED"/>
    <property type="match status" value="1"/>
</dbReference>
<feature type="domain" description="MADF" evidence="1">
    <location>
        <begin position="27"/>
        <end position="125"/>
    </location>
</feature>
<reference evidence="2" key="1">
    <citation type="submission" date="2021-12" db="EMBL/GenBank/DDBJ databases">
        <authorList>
            <person name="King R."/>
        </authorList>
    </citation>
    <scope>NUCLEOTIDE SEQUENCE</scope>
</reference>
<dbReference type="SMART" id="SM00595">
    <property type="entry name" value="MADF"/>
    <property type="match status" value="1"/>
</dbReference>
<keyword evidence="3" id="KW-1185">Reference proteome</keyword>
<evidence type="ECO:0000259" key="1">
    <source>
        <dbReference type="PROSITE" id="PS51029"/>
    </source>
</evidence>
<proteinExistence type="predicted"/>
<gene>
    <name evidence="2" type="ORF">CINC_LOCUS12269</name>
</gene>
<dbReference type="PANTHER" id="PTHR21505:SF8">
    <property type="entry name" value="DPT-YFP REPRESSOR BY OVEREXPRESSION, ISOFORM D-RELATED"/>
    <property type="match status" value="1"/>
</dbReference>
<evidence type="ECO:0000313" key="3">
    <source>
        <dbReference type="Proteomes" id="UP001154114"/>
    </source>
</evidence>
<accession>A0A9N8KRH3</accession>
<dbReference type="EMBL" id="LR824010">
    <property type="protein sequence ID" value="CAD0197991.1"/>
    <property type="molecule type" value="Genomic_DNA"/>
</dbReference>
<dbReference type="AlphaFoldDB" id="A0A9N8KRH3"/>
<dbReference type="OrthoDB" id="6152242at2759"/>